<dbReference type="EMBL" id="BMXI01000020">
    <property type="protein sequence ID" value="GHC65791.1"/>
    <property type="molecule type" value="Genomic_DNA"/>
</dbReference>
<sequence length="325" mass="34310">MKASLALLSFLALSASLPAITNGPDSFGYSVTDSSEPDGPAFHFIDISTTGSRIFFQGTGDEGAQTVQIPAGFPFYGETLSAIRVSTNGYLSSDLSDTGGDYNNRPSVPFRVFSGGGSRIYALHDDLVVDEFGDFPGPAGGVFSQSFANLPEHPFKSDTAVTIIQWQNAFHFTGLGSGKFTFQALLFADGSIYLSYPESDGTLQSSRVTVGIQNAAATVGVLHSANATGAIIAPQAIAFTYEEPVPPLVITDFAVIDAASGEASLTFESTIGSAYVIESSPTLDFENPTTTVNIPASEVTTELTTKTFIATENRDFIRVREVPTS</sequence>
<evidence type="ECO:0000313" key="3">
    <source>
        <dbReference type="Proteomes" id="UP000644507"/>
    </source>
</evidence>
<gene>
    <name evidence="2" type="ORF">GCM10007100_36930</name>
</gene>
<keyword evidence="1" id="KW-0732">Signal</keyword>
<feature type="signal peptide" evidence="1">
    <location>
        <begin position="1"/>
        <end position="21"/>
    </location>
</feature>
<evidence type="ECO:0000256" key="1">
    <source>
        <dbReference type="SAM" id="SignalP"/>
    </source>
</evidence>
<feature type="chain" id="PRO_5037586426" evidence="1">
    <location>
        <begin position="22"/>
        <end position="325"/>
    </location>
</feature>
<organism evidence="2 3">
    <name type="scientific">Roseibacillus persicicus</name>
    <dbReference type="NCBI Taxonomy" id="454148"/>
    <lineage>
        <taxon>Bacteria</taxon>
        <taxon>Pseudomonadati</taxon>
        <taxon>Verrucomicrobiota</taxon>
        <taxon>Verrucomicrobiia</taxon>
        <taxon>Verrucomicrobiales</taxon>
        <taxon>Verrucomicrobiaceae</taxon>
        <taxon>Roseibacillus</taxon>
    </lineage>
</organism>
<keyword evidence="3" id="KW-1185">Reference proteome</keyword>
<accession>A0A918TX70</accession>
<protein>
    <submittedName>
        <fullName evidence="2">Uncharacterized protein</fullName>
    </submittedName>
</protein>
<proteinExistence type="predicted"/>
<name>A0A918TX70_9BACT</name>
<dbReference type="Proteomes" id="UP000644507">
    <property type="component" value="Unassembled WGS sequence"/>
</dbReference>
<dbReference type="RefSeq" id="WP_189573606.1">
    <property type="nucleotide sequence ID" value="NZ_BMXI01000020.1"/>
</dbReference>
<reference evidence="2" key="1">
    <citation type="journal article" date="2014" name="Int. J. Syst. Evol. Microbiol.">
        <title>Complete genome sequence of Corynebacterium casei LMG S-19264T (=DSM 44701T), isolated from a smear-ripened cheese.</title>
        <authorList>
            <consortium name="US DOE Joint Genome Institute (JGI-PGF)"/>
            <person name="Walter F."/>
            <person name="Albersmeier A."/>
            <person name="Kalinowski J."/>
            <person name="Ruckert C."/>
        </authorList>
    </citation>
    <scope>NUCLEOTIDE SEQUENCE</scope>
    <source>
        <strain evidence="2">KCTC 12988</strain>
    </source>
</reference>
<comment type="caution">
    <text evidence="2">The sequence shown here is derived from an EMBL/GenBank/DDBJ whole genome shotgun (WGS) entry which is preliminary data.</text>
</comment>
<dbReference type="AlphaFoldDB" id="A0A918TX70"/>
<evidence type="ECO:0000313" key="2">
    <source>
        <dbReference type="EMBL" id="GHC65791.1"/>
    </source>
</evidence>
<reference evidence="2" key="2">
    <citation type="submission" date="2020-09" db="EMBL/GenBank/DDBJ databases">
        <authorList>
            <person name="Sun Q."/>
            <person name="Kim S."/>
        </authorList>
    </citation>
    <scope>NUCLEOTIDE SEQUENCE</scope>
    <source>
        <strain evidence="2">KCTC 12988</strain>
    </source>
</reference>